<dbReference type="PANTHER" id="PTHR22901:SF0">
    <property type="entry name" value="SIALATE O-ACETYLESTERASE"/>
    <property type="match status" value="1"/>
</dbReference>
<dbReference type="SUPFAM" id="SSF52266">
    <property type="entry name" value="SGNH hydrolase"/>
    <property type="match status" value="1"/>
</dbReference>
<dbReference type="Gene3D" id="2.60.40.10">
    <property type="entry name" value="Immunoglobulins"/>
    <property type="match status" value="1"/>
</dbReference>
<dbReference type="GO" id="GO:0005975">
    <property type="term" value="P:carbohydrate metabolic process"/>
    <property type="evidence" value="ECO:0007669"/>
    <property type="project" value="TreeGrafter"/>
</dbReference>
<dbReference type="AlphaFoldDB" id="A0A9D2NJW9"/>
<evidence type="ECO:0000313" key="3">
    <source>
        <dbReference type="EMBL" id="HJC25084.1"/>
    </source>
</evidence>
<name>A0A9D2NJW9_9FIRM</name>
<evidence type="ECO:0000313" key="4">
    <source>
        <dbReference type="Proteomes" id="UP000823891"/>
    </source>
</evidence>
<keyword evidence="1" id="KW-0378">Hydrolase</keyword>
<dbReference type="InterPro" id="IPR008979">
    <property type="entry name" value="Galactose-bd-like_sf"/>
</dbReference>
<feature type="domain" description="Sialate O-acetylesterase" evidence="2">
    <location>
        <begin position="395"/>
        <end position="485"/>
    </location>
</feature>
<dbReference type="EMBL" id="DWWS01000054">
    <property type="protein sequence ID" value="HJC25084.1"/>
    <property type="molecule type" value="Genomic_DNA"/>
</dbReference>
<proteinExistence type="predicted"/>
<evidence type="ECO:0000259" key="2">
    <source>
        <dbReference type="Pfam" id="PF03629"/>
    </source>
</evidence>
<dbReference type="Gene3D" id="3.40.50.1110">
    <property type="entry name" value="SGNH hydrolase"/>
    <property type="match status" value="2"/>
</dbReference>
<dbReference type="InterPro" id="IPR005181">
    <property type="entry name" value="SASA"/>
</dbReference>
<dbReference type="Gene3D" id="2.60.120.260">
    <property type="entry name" value="Galactose-binding domain-like"/>
    <property type="match status" value="1"/>
</dbReference>
<protein>
    <submittedName>
        <fullName evidence="3">Sialate O-acetylesterase</fullName>
    </submittedName>
</protein>
<reference evidence="3" key="1">
    <citation type="journal article" date="2021" name="PeerJ">
        <title>Extensive microbial diversity within the chicken gut microbiome revealed by metagenomics and culture.</title>
        <authorList>
            <person name="Gilroy R."/>
            <person name="Ravi A."/>
            <person name="Getino M."/>
            <person name="Pursley I."/>
            <person name="Horton D.L."/>
            <person name="Alikhan N.F."/>
            <person name="Baker D."/>
            <person name="Gharbi K."/>
            <person name="Hall N."/>
            <person name="Watson M."/>
            <person name="Adriaenssens E.M."/>
            <person name="Foster-Nyarko E."/>
            <person name="Jarju S."/>
            <person name="Secka A."/>
            <person name="Antonio M."/>
            <person name="Oren A."/>
            <person name="Chaudhuri R.R."/>
            <person name="La Ragione R."/>
            <person name="Hildebrand F."/>
            <person name="Pallen M.J."/>
        </authorList>
    </citation>
    <scope>NUCLEOTIDE SEQUENCE</scope>
    <source>
        <strain evidence="3">USAMLcec2-132</strain>
    </source>
</reference>
<dbReference type="InterPro" id="IPR039329">
    <property type="entry name" value="SIAE"/>
</dbReference>
<accession>A0A9D2NJW9</accession>
<dbReference type="Pfam" id="PF03629">
    <property type="entry name" value="SASA"/>
    <property type="match status" value="2"/>
</dbReference>
<dbReference type="PANTHER" id="PTHR22901">
    <property type="entry name" value="SIALATE O-ACETYLESTERASE"/>
    <property type="match status" value="1"/>
</dbReference>
<sequence length="620" mass="68101">MLKLPRLIGEGCVLQRGKKVRIYGTDAPGSTVTVRFQGQSLSAVSGAEGKWEVFLKEPEAGGPFRLEVENEKGESRSLSEVYVGEVWVCSGQSNMELPMQRVADRYPEEMAHPDGAVRMFLIGENYEFDEPLQEHMSGEWKAASPDSIPAFSASAYFFGKELHERLQVPVGLILAAKGGSRIEAWMSRKALADHPELLKEAKALKGAAAARFVHGQESAIQQWLEKLEEKEAEGEACESGTLTVPGWLSDAGLEDFCGSVLLSRRFLLPEGWEKEGESAILRLGTLVDSDRVYLNGVLVGETGYQYPPRKYAVPGGVLKAGENEILIRLVVNDGRGRITPGKEYSVSWGNGKADLAGEWEYRVAGRCTRAPEMDFLCRKASGLYQGMLAPCLPYTVRGIFWYQGESNDRRPEDYGSLLKGLIRSWREGWGEELPFIVAQLPAFSIDLKDTDEGWPRIRQAQLEAAALPGVAVTVNLDLGEKNDLHPLDKAGIGHRAALAAEGMVYGEKVPWRGPRLQKWERGERGLTLFFEVEGGGALRTLDGEEPGEFWAVGPDGVPGPVPARLCADCVVLEENGAKAFEEILYAWSNAPCRGLLCDENGLLTSPFRISVRAEEKGKKG</sequence>
<feature type="domain" description="Sialate O-acetylesterase" evidence="2">
    <location>
        <begin position="85"/>
        <end position="204"/>
    </location>
</feature>
<reference evidence="3" key="2">
    <citation type="submission" date="2021-04" db="EMBL/GenBank/DDBJ databases">
        <authorList>
            <person name="Gilroy R."/>
        </authorList>
    </citation>
    <scope>NUCLEOTIDE SEQUENCE</scope>
    <source>
        <strain evidence="3">USAMLcec2-132</strain>
    </source>
</reference>
<dbReference type="InterPro" id="IPR013783">
    <property type="entry name" value="Ig-like_fold"/>
</dbReference>
<comment type="caution">
    <text evidence="3">The sequence shown here is derived from an EMBL/GenBank/DDBJ whole genome shotgun (WGS) entry which is preliminary data.</text>
</comment>
<dbReference type="GO" id="GO:0001681">
    <property type="term" value="F:sialate O-acetylesterase activity"/>
    <property type="evidence" value="ECO:0007669"/>
    <property type="project" value="InterPro"/>
</dbReference>
<dbReference type="SUPFAM" id="SSF49785">
    <property type="entry name" value="Galactose-binding domain-like"/>
    <property type="match status" value="1"/>
</dbReference>
<dbReference type="Proteomes" id="UP000823891">
    <property type="component" value="Unassembled WGS sequence"/>
</dbReference>
<gene>
    <name evidence="3" type="ORF">H9761_15525</name>
</gene>
<organism evidence="3 4">
    <name type="scientific">Candidatus Eisenbergiella merdavium</name>
    <dbReference type="NCBI Taxonomy" id="2838551"/>
    <lineage>
        <taxon>Bacteria</taxon>
        <taxon>Bacillati</taxon>
        <taxon>Bacillota</taxon>
        <taxon>Clostridia</taxon>
        <taxon>Lachnospirales</taxon>
        <taxon>Lachnospiraceae</taxon>
        <taxon>Eisenbergiella</taxon>
    </lineage>
</organism>
<dbReference type="InterPro" id="IPR036514">
    <property type="entry name" value="SGNH_hydro_sf"/>
</dbReference>
<evidence type="ECO:0000256" key="1">
    <source>
        <dbReference type="ARBA" id="ARBA00022801"/>
    </source>
</evidence>